<sequence length="550" mass="58605">MDPPPAGARRQAEQWMRVAEKLLMAKDLEGCKEFSSQALAADSCTPGAEDLHAAADVLLAAQRRRMPNGQPNPYAVLGVDPANPASRHPDVVRSSYRRLSLLLNRSHPDRPFSVSVAEASRHVADAWAFLSNPGLKSALDTELDAAAPARAYRAPAPMQQQQQPQPSPRPQQSAIGAVPQPRPSPQQSSIPAAHQSPPPPQRSPLRAAPQPPARAAAPPPLPQQSPIWAAPLPPSRAAAPPPLPQQTTPPQPRPPPQQSLIPAANQTPPPLPQQTTPPQPRPPPQQSPAANLPPPPQQPSPQRADPQPPVTAAAQPVESGTPPSPTFWTLCKGCSHIHQYDRLYEARKLKCSSCHQTFVAEAMAETPPIVPGTDMYYCTWGFFPIGFPRCPGYESLVNKQPQGPDQLNAPWLGANGVAETNGGVEDNGGAGVQNGTPVSPSVELPVVLEPAPEPVMPTRVEVPAAPELVMPTRVEVPATPEPVMPTRVEVPAAPEPVMPTRVEVPGPMRVEVPAAPKPVKTMALNSVNVGAKKRGRPKGSKNKNKKNKNL</sequence>
<reference evidence="1" key="1">
    <citation type="submission" date="2021-05" db="EMBL/GenBank/DDBJ databases">
        <authorList>
            <person name="Scholz U."/>
            <person name="Mascher M."/>
            <person name="Fiebig A."/>
        </authorList>
    </citation>
    <scope>NUCLEOTIDE SEQUENCE [LARGE SCALE GENOMIC DNA]</scope>
</reference>
<protein>
    <submittedName>
        <fullName evidence="1">Uncharacterized protein</fullName>
    </submittedName>
</protein>
<name>A0ACD5YFF8_AVESA</name>
<evidence type="ECO:0000313" key="2">
    <source>
        <dbReference type="Proteomes" id="UP001732700"/>
    </source>
</evidence>
<evidence type="ECO:0000313" key="1">
    <source>
        <dbReference type="EnsemblPlants" id="AVESA.00010b.r2.5DG0961080.1.CDS.1"/>
    </source>
</evidence>
<reference evidence="1" key="2">
    <citation type="submission" date="2025-09" db="UniProtKB">
        <authorList>
            <consortium name="EnsemblPlants"/>
        </authorList>
    </citation>
    <scope>IDENTIFICATION</scope>
</reference>
<keyword evidence="2" id="KW-1185">Reference proteome</keyword>
<organism evidence="1 2">
    <name type="scientific">Avena sativa</name>
    <name type="common">Oat</name>
    <dbReference type="NCBI Taxonomy" id="4498"/>
    <lineage>
        <taxon>Eukaryota</taxon>
        <taxon>Viridiplantae</taxon>
        <taxon>Streptophyta</taxon>
        <taxon>Embryophyta</taxon>
        <taxon>Tracheophyta</taxon>
        <taxon>Spermatophyta</taxon>
        <taxon>Magnoliopsida</taxon>
        <taxon>Liliopsida</taxon>
        <taxon>Poales</taxon>
        <taxon>Poaceae</taxon>
        <taxon>BOP clade</taxon>
        <taxon>Pooideae</taxon>
        <taxon>Poodae</taxon>
        <taxon>Poeae</taxon>
        <taxon>Poeae Chloroplast Group 1 (Aveneae type)</taxon>
        <taxon>Aveninae</taxon>
        <taxon>Avena</taxon>
    </lineage>
</organism>
<dbReference type="Proteomes" id="UP001732700">
    <property type="component" value="Chromosome 5D"/>
</dbReference>
<proteinExistence type="predicted"/>
<accession>A0ACD5YFF8</accession>
<dbReference type="EnsemblPlants" id="AVESA.00010b.r2.5DG0961080.1">
    <property type="protein sequence ID" value="AVESA.00010b.r2.5DG0961080.1.CDS.1"/>
    <property type="gene ID" value="AVESA.00010b.r2.5DG0961080"/>
</dbReference>